<protein>
    <submittedName>
        <fullName evidence="1">Uncharacterized protein</fullName>
    </submittedName>
</protein>
<gene>
    <name evidence="1" type="ORF">BB561_003688</name>
</gene>
<dbReference type="Proteomes" id="UP000245383">
    <property type="component" value="Unassembled WGS sequence"/>
</dbReference>
<keyword evidence="2" id="KW-1185">Reference proteome</keyword>
<sequence length="384" mass="44014">MNKNTIKMIQDLTNKVDSILYDRNKHMVQKEKYEPIIVDPHIPANMPVTYLEVYHKLAEALPTIEDIFFCSPLTDKERKEKKFSCLKSSTIKYLPPAVNETASTTTKRADSVLYNLQATLANINMPIYLFVHQKLLNNAKKFNEDNNIVFVHTIRALLSDLATNMSQLRIDTAEAFNVLVKLKIKQEGLVYAGSFRGTSNSLISNTVAATLHICNKLKTLLQLPRLRRLTTRRQTINKFFAGGVAAEQSMGKDNKRSMIRTQFRVVIQNSDQEFESRQGRQKKSGIYIKGSEETKRTGISDKFKKIYTKSIKNFNSSSPKTFNVETSFRAQKQSTIDIRYMYINCHFYRACNTKLNALENPTKNMGQAVIFARDTRIGNAHIFR</sequence>
<comment type="caution">
    <text evidence="1">The sequence shown here is derived from an EMBL/GenBank/DDBJ whole genome shotgun (WGS) entry which is preliminary data.</text>
</comment>
<dbReference type="OrthoDB" id="5545891at2759"/>
<dbReference type="AlphaFoldDB" id="A0A2T9YK02"/>
<reference evidence="1 2" key="1">
    <citation type="journal article" date="2018" name="MBio">
        <title>Comparative Genomics Reveals the Core Gene Toolbox for the Fungus-Insect Symbiosis.</title>
        <authorList>
            <person name="Wang Y."/>
            <person name="Stata M."/>
            <person name="Wang W."/>
            <person name="Stajich J.E."/>
            <person name="White M.M."/>
            <person name="Moncalvo J.M."/>
        </authorList>
    </citation>
    <scope>NUCLEOTIDE SEQUENCE [LARGE SCALE GENOMIC DNA]</scope>
    <source>
        <strain evidence="1 2">SWE-8-4</strain>
    </source>
</reference>
<proteinExistence type="predicted"/>
<accession>A0A2T9YK02</accession>
<dbReference type="EMBL" id="MBFR01000153">
    <property type="protein sequence ID" value="PVU92670.1"/>
    <property type="molecule type" value="Genomic_DNA"/>
</dbReference>
<organism evidence="1 2">
    <name type="scientific">Smittium simulii</name>
    <dbReference type="NCBI Taxonomy" id="133385"/>
    <lineage>
        <taxon>Eukaryota</taxon>
        <taxon>Fungi</taxon>
        <taxon>Fungi incertae sedis</taxon>
        <taxon>Zoopagomycota</taxon>
        <taxon>Kickxellomycotina</taxon>
        <taxon>Harpellomycetes</taxon>
        <taxon>Harpellales</taxon>
        <taxon>Legeriomycetaceae</taxon>
        <taxon>Smittium</taxon>
    </lineage>
</organism>
<name>A0A2T9YK02_9FUNG</name>
<evidence type="ECO:0000313" key="2">
    <source>
        <dbReference type="Proteomes" id="UP000245383"/>
    </source>
</evidence>
<evidence type="ECO:0000313" key="1">
    <source>
        <dbReference type="EMBL" id="PVU92670.1"/>
    </source>
</evidence>